<dbReference type="EMBL" id="CP000961">
    <property type="protein sequence ID" value="ACA88872.1"/>
    <property type="molecule type" value="Genomic_DNA"/>
</dbReference>
<accession>B1KLZ2</accession>
<evidence type="ECO:0000259" key="1">
    <source>
        <dbReference type="Pfam" id="PF07603"/>
    </source>
</evidence>
<dbReference type="HOGENOM" id="CLU_1204125_0_0_6"/>
<sequence precursor="true">MKFKRGAYRRFTLSLLLLTLLLSGLMLLQTEPANSSIDERLIKLSAQGETLAPWQGPWACIHDTLTGLLWENKTNNESIHDGYWSYSWFNEGKGQTNSGDCYFEAQRCDTQDLIRRTNEEKLCGITGWRLPTKAELSSLLEQQDRPQAPQLRTDFFQQIKAGDYWSAQGSMPLEGHYQHLGQGASAINFYQGRFHNLPYRNAAFAILVTDKWPKSQYTAGVTSRTVSKPK</sequence>
<dbReference type="AlphaFoldDB" id="B1KLZ2"/>
<keyword evidence="3" id="KW-1185">Reference proteome</keyword>
<dbReference type="STRING" id="392500.Swoo_4622"/>
<protein>
    <recommendedName>
        <fullName evidence="1">Lcl C-terminal domain-containing protein</fullName>
    </recommendedName>
</protein>
<dbReference type="KEGG" id="swd:Swoo_4622"/>
<feature type="domain" description="Lcl C-terminal" evidence="1">
    <location>
        <begin position="60"/>
        <end position="203"/>
    </location>
</feature>
<dbReference type="InterPro" id="IPR011460">
    <property type="entry name" value="Lcl_C"/>
</dbReference>
<dbReference type="eggNOG" id="COG5492">
    <property type="taxonomic scope" value="Bacteria"/>
</dbReference>
<evidence type="ECO:0000313" key="2">
    <source>
        <dbReference type="EMBL" id="ACA88872.1"/>
    </source>
</evidence>
<evidence type="ECO:0000313" key="3">
    <source>
        <dbReference type="Proteomes" id="UP000002168"/>
    </source>
</evidence>
<reference evidence="2 3" key="1">
    <citation type="submission" date="2008-02" db="EMBL/GenBank/DDBJ databases">
        <title>Complete sequence of Shewanella woodyi ATCC 51908.</title>
        <authorList>
            <consortium name="US DOE Joint Genome Institute"/>
            <person name="Copeland A."/>
            <person name="Lucas S."/>
            <person name="Lapidus A."/>
            <person name="Glavina del Rio T."/>
            <person name="Dalin E."/>
            <person name="Tice H."/>
            <person name="Bruce D."/>
            <person name="Goodwin L."/>
            <person name="Pitluck S."/>
            <person name="Sims D."/>
            <person name="Brettin T."/>
            <person name="Detter J.C."/>
            <person name="Han C."/>
            <person name="Kuske C.R."/>
            <person name="Schmutz J."/>
            <person name="Larimer F."/>
            <person name="Land M."/>
            <person name="Hauser L."/>
            <person name="Kyrpides N."/>
            <person name="Lykidis A."/>
            <person name="Zhao J.-S."/>
            <person name="Richardson P."/>
        </authorList>
    </citation>
    <scope>NUCLEOTIDE SEQUENCE [LARGE SCALE GENOMIC DNA]</scope>
    <source>
        <strain evidence="3">ATCC 51908 / MS32</strain>
    </source>
</reference>
<name>B1KLZ2_SHEWM</name>
<organism evidence="2 3">
    <name type="scientific">Shewanella woodyi (strain ATCC 51908 / MS32)</name>
    <dbReference type="NCBI Taxonomy" id="392500"/>
    <lineage>
        <taxon>Bacteria</taxon>
        <taxon>Pseudomonadati</taxon>
        <taxon>Pseudomonadota</taxon>
        <taxon>Gammaproteobacteria</taxon>
        <taxon>Alteromonadales</taxon>
        <taxon>Shewanellaceae</taxon>
        <taxon>Shewanella</taxon>
    </lineage>
</organism>
<proteinExistence type="predicted"/>
<gene>
    <name evidence="2" type="ordered locus">Swoo_4622</name>
</gene>
<dbReference type="Proteomes" id="UP000002168">
    <property type="component" value="Chromosome"/>
</dbReference>
<dbReference type="Pfam" id="PF07603">
    <property type="entry name" value="Lcl_C"/>
    <property type="match status" value="1"/>
</dbReference>